<gene>
    <name evidence="1" type="ORF">CEXT_199731</name>
</gene>
<protein>
    <submittedName>
        <fullName evidence="1">Uncharacterized protein</fullName>
    </submittedName>
</protein>
<keyword evidence="2" id="KW-1185">Reference proteome</keyword>
<proteinExistence type="predicted"/>
<evidence type="ECO:0000313" key="2">
    <source>
        <dbReference type="Proteomes" id="UP001054945"/>
    </source>
</evidence>
<accession>A0AAV4QA70</accession>
<sequence length="76" mass="8633">MSRVIDKKVTTDTKLTLSSDDGWSVREMNDCRVDCATSRKRVFSGAPHHNNGALVLSLEATMAYLRVAEIHFYVMW</sequence>
<reference evidence="1 2" key="1">
    <citation type="submission" date="2021-06" db="EMBL/GenBank/DDBJ databases">
        <title>Caerostris extrusa draft genome.</title>
        <authorList>
            <person name="Kono N."/>
            <person name="Arakawa K."/>
        </authorList>
    </citation>
    <scope>NUCLEOTIDE SEQUENCE [LARGE SCALE GENOMIC DNA]</scope>
</reference>
<organism evidence="1 2">
    <name type="scientific">Caerostris extrusa</name>
    <name type="common">Bark spider</name>
    <name type="synonym">Caerostris bankana</name>
    <dbReference type="NCBI Taxonomy" id="172846"/>
    <lineage>
        <taxon>Eukaryota</taxon>
        <taxon>Metazoa</taxon>
        <taxon>Ecdysozoa</taxon>
        <taxon>Arthropoda</taxon>
        <taxon>Chelicerata</taxon>
        <taxon>Arachnida</taxon>
        <taxon>Araneae</taxon>
        <taxon>Araneomorphae</taxon>
        <taxon>Entelegynae</taxon>
        <taxon>Araneoidea</taxon>
        <taxon>Araneidae</taxon>
        <taxon>Caerostris</taxon>
    </lineage>
</organism>
<evidence type="ECO:0000313" key="1">
    <source>
        <dbReference type="EMBL" id="GIY05911.1"/>
    </source>
</evidence>
<dbReference type="AlphaFoldDB" id="A0AAV4QA70"/>
<name>A0AAV4QA70_CAEEX</name>
<feature type="non-terminal residue" evidence="1">
    <location>
        <position position="76"/>
    </location>
</feature>
<comment type="caution">
    <text evidence="1">The sequence shown here is derived from an EMBL/GenBank/DDBJ whole genome shotgun (WGS) entry which is preliminary data.</text>
</comment>
<dbReference type="EMBL" id="BPLR01005895">
    <property type="protein sequence ID" value="GIY05911.1"/>
    <property type="molecule type" value="Genomic_DNA"/>
</dbReference>
<dbReference type="Proteomes" id="UP001054945">
    <property type="component" value="Unassembled WGS sequence"/>
</dbReference>